<comment type="caution">
    <text evidence="3">The sequence shown here is derived from an EMBL/GenBank/DDBJ whole genome shotgun (WGS) entry which is preliminary data.</text>
</comment>
<proteinExistence type="inferred from homology"/>
<feature type="domain" description="Globin" evidence="2">
    <location>
        <begin position="3"/>
        <end position="65"/>
    </location>
</feature>
<dbReference type="InterPro" id="IPR000971">
    <property type="entry name" value="Globin"/>
</dbReference>
<dbReference type="GO" id="GO:0005344">
    <property type="term" value="F:oxygen carrier activity"/>
    <property type="evidence" value="ECO:0007669"/>
    <property type="project" value="UniProtKB-KW"/>
</dbReference>
<keyword evidence="1" id="KW-0479">Metal-binding</keyword>
<name>A0ABD6EI99_9BILA</name>
<keyword evidence="1" id="KW-0813">Transport</keyword>
<keyword evidence="1" id="KW-0408">Iron</keyword>
<dbReference type="EMBL" id="JBGFUD010002066">
    <property type="protein sequence ID" value="MFH4977111.1"/>
    <property type="molecule type" value="Genomic_DNA"/>
</dbReference>
<keyword evidence="4" id="KW-1185">Reference proteome</keyword>
<feature type="non-terminal residue" evidence="3">
    <location>
        <position position="1"/>
    </location>
</feature>
<dbReference type="InterPro" id="IPR012292">
    <property type="entry name" value="Globin/Proto"/>
</dbReference>
<dbReference type="CDD" id="cd01040">
    <property type="entry name" value="Mb-like"/>
    <property type="match status" value="1"/>
</dbReference>
<dbReference type="Gene3D" id="1.10.490.10">
    <property type="entry name" value="Globins"/>
    <property type="match status" value="1"/>
</dbReference>
<gene>
    <name evidence="3" type="ORF">AB6A40_003820</name>
</gene>
<evidence type="ECO:0000313" key="4">
    <source>
        <dbReference type="Proteomes" id="UP001608902"/>
    </source>
</evidence>
<dbReference type="SUPFAM" id="SSF46458">
    <property type="entry name" value="Globin-like"/>
    <property type="match status" value="1"/>
</dbReference>
<organism evidence="3 4">
    <name type="scientific">Gnathostoma spinigerum</name>
    <dbReference type="NCBI Taxonomy" id="75299"/>
    <lineage>
        <taxon>Eukaryota</taxon>
        <taxon>Metazoa</taxon>
        <taxon>Ecdysozoa</taxon>
        <taxon>Nematoda</taxon>
        <taxon>Chromadorea</taxon>
        <taxon>Rhabditida</taxon>
        <taxon>Spirurina</taxon>
        <taxon>Gnathostomatomorpha</taxon>
        <taxon>Gnathostomatoidea</taxon>
        <taxon>Gnathostomatidae</taxon>
        <taxon>Gnathostoma</taxon>
    </lineage>
</organism>
<reference evidence="3 4" key="1">
    <citation type="submission" date="2024-08" db="EMBL/GenBank/DDBJ databases">
        <title>Gnathostoma spinigerum genome.</title>
        <authorList>
            <person name="Gonzalez-Bertolin B."/>
            <person name="Monzon S."/>
            <person name="Zaballos A."/>
            <person name="Jimenez P."/>
            <person name="Dekumyoy P."/>
            <person name="Varona S."/>
            <person name="Cuesta I."/>
            <person name="Sumanam S."/>
            <person name="Adisakwattana P."/>
            <person name="Gasser R.B."/>
            <person name="Hernandez-Gonzalez A."/>
            <person name="Young N.D."/>
            <person name="Perteguer M.J."/>
        </authorList>
    </citation>
    <scope>NUCLEOTIDE SEQUENCE [LARGE SCALE GENOMIC DNA]</scope>
    <source>
        <strain evidence="3">AL3</strain>
        <tissue evidence="3">Liver</tissue>
    </source>
</reference>
<keyword evidence="1" id="KW-0349">Heme</keyword>
<sequence length="110" mass="11986">LIQCAVDNLDNIKEALEPWLSTIGKGHAGFSIRMKHWDAFGESIVFAIADCLGYTKKHKDAIKAWMILSCFLTDCLGSASRTSPNSLMPAPRIQLYALISSGPCQNTPSS</sequence>
<accession>A0ABD6EI99</accession>
<protein>
    <recommendedName>
        <fullName evidence="2">Globin domain-containing protein</fullName>
    </recommendedName>
</protein>
<keyword evidence="1" id="KW-0561">Oxygen transport</keyword>
<dbReference type="InterPro" id="IPR044399">
    <property type="entry name" value="Mb-like_M"/>
</dbReference>
<comment type="similarity">
    <text evidence="1">Belongs to the globin family.</text>
</comment>
<evidence type="ECO:0000256" key="1">
    <source>
        <dbReference type="RuleBase" id="RU000356"/>
    </source>
</evidence>
<evidence type="ECO:0000259" key="2">
    <source>
        <dbReference type="Pfam" id="PF00042"/>
    </source>
</evidence>
<dbReference type="Pfam" id="PF00042">
    <property type="entry name" value="Globin"/>
    <property type="match status" value="1"/>
</dbReference>
<dbReference type="InterPro" id="IPR009050">
    <property type="entry name" value="Globin-like_sf"/>
</dbReference>
<dbReference type="Proteomes" id="UP001608902">
    <property type="component" value="Unassembled WGS sequence"/>
</dbReference>
<dbReference type="AlphaFoldDB" id="A0ABD6EI99"/>
<evidence type="ECO:0000313" key="3">
    <source>
        <dbReference type="EMBL" id="MFH4977111.1"/>
    </source>
</evidence>